<dbReference type="InterPro" id="IPR056179">
    <property type="entry name" value="DHQS_C"/>
</dbReference>
<reference evidence="6" key="1">
    <citation type="submission" date="2024-02" db="EMBL/GenBank/DDBJ databases">
        <authorList>
            <consortium name="ELIXIR-Norway"/>
            <consortium name="Elixir Norway"/>
        </authorList>
    </citation>
    <scope>NUCLEOTIDE SEQUENCE</scope>
</reference>
<evidence type="ECO:0000256" key="3">
    <source>
        <dbReference type="SAM" id="MobiDB-lite"/>
    </source>
</evidence>
<dbReference type="Proteomes" id="UP001497512">
    <property type="component" value="Chromosome 19"/>
</dbReference>
<evidence type="ECO:0000313" key="7">
    <source>
        <dbReference type="Proteomes" id="UP001497512"/>
    </source>
</evidence>
<proteinExistence type="predicted"/>
<evidence type="ECO:0000256" key="1">
    <source>
        <dbReference type="ARBA" id="ARBA00022605"/>
    </source>
</evidence>
<evidence type="ECO:0000313" key="6">
    <source>
        <dbReference type="EMBL" id="CAK9212831.1"/>
    </source>
</evidence>
<feature type="domain" description="3-dehydroquinate synthase C-terminal" evidence="5">
    <location>
        <begin position="471"/>
        <end position="634"/>
    </location>
</feature>
<dbReference type="PANTHER" id="PTHR33563:SF1">
    <property type="entry name" value="3-DEHYDROQUINATE SYNTHASE"/>
    <property type="match status" value="1"/>
</dbReference>
<feature type="compositionally biased region" description="Pro residues" evidence="3">
    <location>
        <begin position="182"/>
        <end position="196"/>
    </location>
</feature>
<feature type="compositionally biased region" description="Low complexity" evidence="3">
    <location>
        <begin position="197"/>
        <end position="211"/>
    </location>
</feature>
<keyword evidence="2" id="KW-0057">Aromatic amino acid biosynthesis</keyword>
<dbReference type="Pfam" id="PF01959">
    <property type="entry name" value="DHQS"/>
    <property type="match status" value="1"/>
</dbReference>
<organism evidence="6 7">
    <name type="scientific">Sphagnum troendelagicum</name>
    <dbReference type="NCBI Taxonomy" id="128251"/>
    <lineage>
        <taxon>Eukaryota</taxon>
        <taxon>Viridiplantae</taxon>
        <taxon>Streptophyta</taxon>
        <taxon>Embryophyta</taxon>
        <taxon>Bryophyta</taxon>
        <taxon>Sphagnophytina</taxon>
        <taxon>Sphagnopsida</taxon>
        <taxon>Sphagnales</taxon>
        <taxon>Sphagnaceae</taxon>
        <taxon>Sphagnum</taxon>
    </lineage>
</organism>
<dbReference type="Pfam" id="PF26558">
    <property type="entry name" value="DHQS_2nd"/>
    <property type="match status" value="1"/>
</dbReference>
<dbReference type="InterPro" id="IPR002812">
    <property type="entry name" value="DHQS"/>
</dbReference>
<keyword evidence="1" id="KW-0028">Amino-acid biosynthesis</keyword>
<dbReference type="PANTHER" id="PTHR33563">
    <property type="match status" value="1"/>
</dbReference>
<feature type="domain" description="3-dehydroquinate synthase N-terminal" evidence="4">
    <location>
        <begin position="303"/>
        <end position="455"/>
    </location>
</feature>
<keyword evidence="7" id="KW-1185">Reference proteome</keyword>
<evidence type="ECO:0000256" key="2">
    <source>
        <dbReference type="ARBA" id="ARBA00023141"/>
    </source>
</evidence>
<evidence type="ECO:0008006" key="8">
    <source>
        <dbReference type="Google" id="ProtNLM"/>
    </source>
</evidence>
<gene>
    <name evidence="6" type="ORF">CSSPTR1EN2_LOCUS11433</name>
</gene>
<sequence length="645" mass="70175">MSFKGNSDVVMHNAEVAQTQGVVLVVLDVNKDISTSALQWALGHVVRKGDTLRVIGIISHILNPLGYKCRVDDNSWTGVNHKILENELAHKRFLLQNIQDFDVLCQKAGVESVIEVRAAVHPRIVAVDEARTYGAYHVVLDRTMKKDRKYFVDNLTCFVTRVRNSGGVDSIRSFAISKELPPTQPSYLPPKPPPSEIPSMDSSLRGSSLSSTSFNPEYNESYDAYAPASPNIDGIGSSRSSFTSQSSFEIHENLESSDKHCIGQSPNCDPGPMMQLSVNKGGLVRSSFDRAASGRLGSPQTTMKTVWIWTKNKDVFTTSVESGWTTFIFTSDTKHLVEEWTSIAQIRPLYLDGEQFLDSANKQVAGFGQVSSCKHLDVLPASLYQAEVVVIKVLAQQFVPAEKVVAAFQHHGTTVYATASTLSEAQVYLEALEKGTDGIVLQTDDPREVLAFMAYLNGRRVSNAGPQLVQATVTQVEPVGIGDCVCVDLCNLLNPGEGLLVGSYETALFLVHSECMHSNNAAHQPFRVNAGPVHAYVAIADGSTSYLSEMHTGSQVLAVDAQGRSRTVIVGRVKIETRPLLLVEVEVAGQRHSVLLQNSETVCLATSQDGNGIRDAVAVPDLKVGNTLLLNLPTGIQSQELVVER</sequence>
<name>A0ABP0U554_9BRYO</name>
<feature type="region of interest" description="Disordered" evidence="3">
    <location>
        <begin position="181"/>
        <end position="211"/>
    </location>
</feature>
<evidence type="ECO:0000259" key="4">
    <source>
        <dbReference type="Pfam" id="PF01959"/>
    </source>
</evidence>
<dbReference type="EMBL" id="OZ019911">
    <property type="protein sequence ID" value="CAK9212831.1"/>
    <property type="molecule type" value="Genomic_DNA"/>
</dbReference>
<dbReference type="InterPro" id="IPR030960">
    <property type="entry name" value="DHQS/DOIS_N"/>
</dbReference>
<evidence type="ECO:0000259" key="5">
    <source>
        <dbReference type="Pfam" id="PF26558"/>
    </source>
</evidence>
<protein>
    <recommendedName>
        <fullName evidence="8">3-dehydroquinate synthase</fullName>
    </recommendedName>
</protein>
<accession>A0ABP0U554</accession>